<reference evidence="1 2" key="2">
    <citation type="journal article" date="2019" name="G3 (Bethesda)">
        <title>Hybrid Assembly of the Genome of the Entomopathogenic Nematode Steinernema carpocapsae Identifies the X-Chromosome.</title>
        <authorList>
            <person name="Serra L."/>
            <person name="Macchietto M."/>
            <person name="Macias-Munoz A."/>
            <person name="McGill C.J."/>
            <person name="Rodriguez I.M."/>
            <person name="Rodriguez B."/>
            <person name="Murad R."/>
            <person name="Mortazavi A."/>
        </authorList>
    </citation>
    <scope>NUCLEOTIDE SEQUENCE [LARGE SCALE GENOMIC DNA]</scope>
    <source>
        <strain evidence="1 2">ALL</strain>
    </source>
</reference>
<dbReference type="AlphaFoldDB" id="A0A4U5MTW8"/>
<evidence type="ECO:0000313" key="1">
    <source>
        <dbReference type="EMBL" id="TKR72913.1"/>
    </source>
</evidence>
<evidence type="ECO:0000313" key="2">
    <source>
        <dbReference type="Proteomes" id="UP000298663"/>
    </source>
</evidence>
<reference evidence="1 2" key="1">
    <citation type="journal article" date="2015" name="Genome Biol.">
        <title>Comparative genomics of Steinernema reveals deeply conserved gene regulatory networks.</title>
        <authorList>
            <person name="Dillman A.R."/>
            <person name="Macchietto M."/>
            <person name="Porter C.F."/>
            <person name="Rogers A."/>
            <person name="Williams B."/>
            <person name="Antoshechkin I."/>
            <person name="Lee M.M."/>
            <person name="Goodwin Z."/>
            <person name="Lu X."/>
            <person name="Lewis E.E."/>
            <person name="Goodrich-Blair H."/>
            <person name="Stock S.P."/>
            <person name="Adams B.J."/>
            <person name="Sternberg P.W."/>
            <person name="Mortazavi A."/>
        </authorList>
    </citation>
    <scope>NUCLEOTIDE SEQUENCE [LARGE SCALE GENOMIC DNA]</scope>
    <source>
        <strain evidence="1 2">ALL</strain>
    </source>
</reference>
<accession>A0A4U5MTW8</accession>
<comment type="caution">
    <text evidence="1">The sequence shown here is derived from an EMBL/GenBank/DDBJ whole genome shotgun (WGS) entry which is preliminary data.</text>
</comment>
<dbReference type="OrthoDB" id="5794824at2759"/>
<protein>
    <submittedName>
        <fullName evidence="1">Uncharacterized protein</fullName>
    </submittedName>
</protein>
<name>A0A4U5MTW8_STECR</name>
<dbReference type="PANTHER" id="PTHR36520">
    <property type="entry name" value="PROTEIN CBG13000-RELATED"/>
    <property type="match status" value="1"/>
</dbReference>
<dbReference type="PANTHER" id="PTHR36520:SF2">
    <property type="entry name" value="CONSERVED SECRETED PROTEIN"/>
    <property type="match status" value="1"/>
</dbReference>
<keyword evidence="2" id="KW-1185">Reference proteome</keyword>
<dbReference type="EMBL" id="AZBU02000006">
    <property type="protein sequence ID" value="TKR72913.1"/>
    <property type="molecule type" value="Genomic_DNA"/>
</dbReference>
<sequence>MFLLWLSSSSPKTSFINQEITANPGQIALALGCTSDRFGFTFAAMKVVVLLLIFSCLLVHSKSIKDDEDDSAEQEESKPMSKNEKDYYNFLLKRLKQQSRKRNPVAPAPYQIPGPFEPLPGRSHNGDYWPVFPFANQYSGGVDLDPSISRHIGGDINIPVPTWGMLDITGRFFNRTSDTTTKFGYMNHPVNMLGLSKEDFTKLMSDPSLHHNRNIQPVLPLGKVPRSNVGLSCRPPMCNPYTQTFQFGMEHDIGGYDGVDGDINVPIPIGKDLAYRFPIGGNLYWDLDNVTVSYGHNLAPVDPYVNPVMFGIPNHDAFFKGNDWLGGILPPERRHKRSVMGKPGMMFPGQIPYMQSYPMGAFMPQMAVPPSESGIQYPGQMPYSYVQALPTTAYMPQTASVPASFWQEPQFYYSQPGPQKFYSPQKPRMVLYRPVNPYMATVSQPVSPNLMYVRRRSVPYPFMAPQQPMTYIQPPYIPYLMPADCMEPNMMPNMYPTRRVPQRFMRAPVMYRRPMQTANPALTQIIMEAQKNKMSKSTPVKQEDFTHPLMKRVKRFHSIFRKNRK</sequence>
<gene>
    <name evidence="1" type="ORF">L596_020297</name>
</gene>
<organism evidence="1 2">
    <name type="scientific">Steinernema carpocapsae</name>
    <name type="common">Entomopathogenic nematode</name>
    <dbReference type="NCBI Taxonomy" id="34508"/>
    <lineage>
        <taxon>Eukaryota</taxon>
        <taxon>Metazoa</taxon>
        <taxon>Ecdysozoa</taxon>
        <taxon>Nematoda</taxon>
        <taxon>Chromadorea</taxon>
        <taxon>Rhabditida</taxon>
        <taxon>Tylenchina</taxon>
        <taxon>Panagrolaimomorpha</taxon>
        <taxon>Strongyloidoidea</taxon>
        <taxon>Steinernematidae</taxon>
        <taxon>Steinernema</taxon>
    </lineage>
</organism>
<proteinExistence type="predicted"/>
<dbReference type="Proteomes" id="UP000298663">
    <property type="component" value="Unassembled WGS sequence"/>
</dbReference>